<dbReference type="InParanoid" id="A0A2J7R3Q7"/>
<dbReference type="InterPro" id="IPR036869">
    <property type="entry name" value="J_dom_sf"/>
</dbReference>
<keyword evidence="5" id="KW-0496">Mitochondrion</keyword>
<dbReference type="FunFam" id="1.20.1280.20:FF:000002">
    <property type="entry name" value="HscB mitochondrial iron-sulfur cluster co-chaperone"/>
    <property type="match status" value="1"/>
</dbReference>
<dbReference type="Gene3D" id="1.10.287.110">
    <property type="entry name" value="DnaJ domain"/>
    <property type="match status" value="1"/>
</dbReference>
<comment type="similarity">
    <text evidence="3">Belongs to the HscB family.</text>
</comment>
<keyword evidence="4" id="KW-0963">Cytoplasm</keyword>
<keyword evidence="9" id="KW-1185">Reference proteome</keyword>
<feature type="domain" description="Co-chaperone HscB C-terminal oligomerisation" evidence="7">
    <location>
        <begin position="48"/>
        <end position="119"/>
    </location>
</feature>
<dbReference type="Pfam" id="PF07743">
    <property type="entry name" value="HSCB_C"/>
    <property type="match status" value="1"/>
</dbReference>
<accession>A0A2J7R3Q7</accession>
<evidence type="ECO:0000259" key="7">
    <source>
        <dbReference type="Pfam" id="PF07743"/>
    </source>
</evidence>
<dbReference type="InterPro" id="IPR009073">
    <property type="entry name" value="HscB_oligo_C"/>
</dbReference>
<dbReference type="PANTHER" id="PTHR14021">
    <property type="entry name" value="IRON-SULFUR CLUSTER CO-CHAPERONE PROTEIN HSCB"/>
    <property type="match status" value="1"/>
</dbReference>
<evidence type="ECO:0000256" key="1">
    <source>
        <dbReference type="ARBA" id="ARBA00004173"/>
    </source>
</evidence>
<dbReference type="SUPFAM" id="SSF47144">
    <property type="entry name" value="HSC20 (HSCB), C-terminal oligomerisation domain"/>
    <property type="match status" value="1"/>
</dbReference>
<dbReference type="AlphaFoldDB" id="A0A2J7R3Q7"/>
<evidence type="ECO:0000256" key="3">
    <source>
        <dbReference type="ARBA" id="ARBA00010476"/>
    </source>
</evidence>
<dbReference type="GO" id="GO:0044571">
    <property type="term" value="P:[2Fe-2S] cluster assembly"/>
    <property type="evidence" value="ECO:0007669"/>
    <property type="project" value="InterPro"/>
</dbReference>
<protein>
    <recommendedName>
        <fullName evidence="7">Co-chaperone HscB C-terminal oligomerisation domain-containing protein</fullName>
    </recommendedName>
</protein>
<dbReference type="Proteomes" id="UP000235965">
    <property type="component" value="Unassembled WGS sequence"/>
</dbReference>
<dbReference type="EMBL" id="NEVH01007818">
    <property type="protein sequence ID" value="PNF35467.1"/>
    <property type="molecule type" value="Genomic_DNA"/>
</dbReference>
<proteinExistence type="inferred from homology"/>
<dbReference type="InterPro" id="IPR036386">
    <property type="entry name" value="HscB_C_sf"/>
</dbReference>
<dbReference type="GO" id="GO:0051259">
    <property type="term" value="P:protein complex oligomerization"/>
    <property type="evidence" value="ECO:0007669"/>
    <property type="project" value="InterPro"/>
</dbReference>
<evidence type="ECO:0000313" key="9">
    <source>
        <dbReference type="Proteomes" id="UP000235965"/>
    </source>
</evidence>
<evidence type="ECO:0000256" key="2">
    <source>
        <dbReference type="ARBA" id="ARBA00004496"/>
    </source>
</evidence>
<evidence type="ECO:0000256" key="4">
    <source>
        <dbReference type="ARBA" id="ARBA00022490"/>
    </source>
</evidence>
<sequence>MQEERKISEQYSALVNKAYSTLHQPLARGLYILHLHGINLHEDTRETDPQFLAEIMETNEELAEAQHPHDVRRLENANKSVMDKLTKDVAKAFRAGDIDAAKQVLLKMKYYSSIAARIKDLKQKAGIE</sequence>
<name>A0A2J7R3Q7_9NEOP</name>
<reference evidence="8 9" key="1">
    <citation type="submission" date="2017-12" db="EMBL/GenBank/DDBJ databases">
        <title>Hemimetabolous genomes reveal molecular basis of termite eusociality.</title>
        <authorList>
            <person name="Harrison M.C."/>
            <person name="Jongepier E."/>
            <person name="Robertson H.M."/>
            <person name="Arning N."/>
            <person name="Bitard-Feildel T."/>
            <person name="Chao H."/>
            <person name="Childers C.P."/>
            <person name="Dinh H."/>
            <person name="Doddapaneni H."/>
            <person name="Dugan S."/>
            <person name="Gowin J."/>
            <person name="Greiner C."/>
            <person name="Han Y."/>
            <person name="Hu H."/>
            <person name="Hughes D.S.T."/>
            <person name="Huylmans A.-K."/>
            <person name="Kemena C."/>
            <person name="Kremer L.P.M."/>
            <person name="Lee S.L."/>
            <person name="Lopez-Ezquerra A."/>
            <person name="Mallet L."/>
            <person name="Monroy-Kuhn J.M."/>
            <person name="Moser A."/>
            <person name="Murali S.C."/>
            <person name="Muzny D.M."/>
            <person name="Otani S."/>
            <person name="Piulachs M.-D."/>
            <person name="Poelchau M."/>
            <person name="Qu J."/>
            <person name="Schaub F."/>
            <person name="Wada-Katsumata A."/>
            <person name="Worley K.C."/>
            <person name="Xie Q."/>
            <person name="Ylla G."/>
            <person name="Poulsen M."/>
            <person name="Gibbs R.A."/>
            <person name="Schal C."/>
            <person name="Richards S."/>
            <person name="Belles X."/>
            <person name="Korb J."/>
            <person name="Bornberg-Bauer E."/>
        </authorList>
    </citation>
    <scope>NUCLEOTIDE SEQUENCE [LARGE SCALE GENOMIC DNA]</scope>
    <source>
        <tissue evidence="8">Whole body</tissue>
    </source>
</reference>
<gene>
    <name evidence="8" type="ORF">B7P43_G04098</name>
</gene>
<dbReference type="STRING" id="105785.A0A2J7R3Q7"/>
<keyword evidence="6" id="KW-0143">Chaperone</keyword>
<dbReference type="GO" id="GO:0001671">
    <property type="term" value="F:ATPase activator activity"/>
    <property type="evidence" value="ECO:0007669"/>
    <property type="project" value="InterPro"/>
</dbReference>
<evidence type="ECO:0000313" key="8">
    <source>
        <dbReference type="EMBL" id="PNF35467.1"/>
    </source>
</evidence>
<dbReference type="GO" id="GO:0051087">
    <property type="term" value="F:protein-folding chaperone binding"/>
    <property type="evidence" value="ECO:0007669"/>
    <property type="project" value="InterPro"/>
</dbReference>
<evidence type="ECO:0000256" key="5">
    <source>
        <dbReference type="ARBA" id="ARBA00023128"/>
    </source>
</evidence>
<dbReference type="NCBIfam" id="TIGR00714">
    <property type="entry name" value="hscB"/>
    <property type="match status" value="1"/>
</dbReference>
<dbReference type="FunCoup" id="A0A2J7R3Q7">
    <property type="interactions" value="405"/>
</dbReference>
<comment type="caution">
    <text evidence="8">The sequence shown here is derived from an EMBL/GenBank/DDBJ whole genome shotgun (WGS) entry which is preliminary data.</text>
</comment>
<dbReference type="PANTHER" id="PTHR14021:SF15">
    <property type="entry name" value="IRON-SULFUR CLUSTER CO-CHAPERONE PROTEIN HSCB"/>
    <property type="match status" value="1"/>
</dbReference>
<dbReference type="GO" id="GO:0005739">
    <property type="term" value="C:mitochondrion"/>
    <property type="evidence" value="ECO:0007669"/>
    <property type="project" value="UniProtKB-SubCell"/>
</dbReference>
<organism evidence="8 9">
    <name type="scientific">Cryptotermes secundus</name>
    <dbReference type="NCBI Taxonomy" id="105785"/>
    <lineage>
        <taxon>Eukaryota</taxon>
        <taxon>Metazoa</taxon>
        <taxon>Ecdysozoa</taxon>
        <taxon>Arthropoda</taxon>
        <taxon>Hexapoda</taxon>
        <taxon>Insecta</taxon>
        <taxon>Pterygota</taxon>
        <taxon>Neoptera</taxon>
        <taxon>Polyneoptera</taxon>
        <taxon>Dictyoptera</taxon>
        <taxon>Blattodea</taxon>
        <taxon>Blattoidea</taxon>
        <taxon>Termitoidae</taxon>
        <taxon>Kalotermitidae</taxon>
        <taxon>Cryptotermitinae</taxon>
        <taxon>Cryptotermes</taxon>
    </lineage>
</organism>
<dbReference type="InterPro" id="IPR004640">
    <property type="entry name" value="HscB"/>
</dbReference>
<evidence type="ECO:0000256" key="6">
    <source>
        <dbReference type="ARBA" id="ARBA00023186"/>
    </source>
</evidence>
<dbReference type="OrthoDB" id="448954at2759"/>
<comment type="subcellular location">
    <subcellularLocation>
        <location evidence="2">Cytoplasm</location>
    </subcellularLocation>
    <subcellularLocation>
        <location evidence="1">Mitochondrion</location>
    </subcellularLocation>
</comment>
<dbReference type="Gene3D" id="1.20.1280.20">
    <property type="entry name" value="HscB, C-terminal domain"/>
    <property type="match status" value="1"/>
</dbReference>